<comment type="caution">
    <text evidence="2">The sequence shown here is derived from an EMBL/GenBank/DDBJ whole genome shotgun (WGS) entry which is preliminary data.</text>
</comment>
<reference evidence="2" key="1">
    <citation type="submission" date="2021-02" db="EMBL/GenBank/DDBJ databases">
        <authorList>
            <person name="Nowell W R."/>
        </authorList>
    </citation>
    <scope>NUCLEOTIDE SEQUENCE</scope>
</reference>
<dbReference type="Proteomes" id="UP000663844">
    <property type="component" value="Unassembled WGS sequence"/>
</dbReference>
<organism evidence="2 3">
    <name type="scientific">Adineta steineri</name>
    <dbReference type="NCBI Taxonomy" id="433720"/>
    <lineage>
        <taxon>Eukaryota</taxon>
        <taxon>Metazoa</taxon>
        <taxon>Spiralia</taxon>
        <taxon>Gnathifera</taxon>
        <taxon>Rotifera</taxon>
        <taxon>Eurotatoria</taxon>
        <taxon>Bdelloidea</taxon>
        <taxon>Adinetida</taxon>
        <taxon>Adinetidae</taxon>
        <taxon>Adineta</taxon>
    </lineage>
</organism>
<feature type="region of interest" description="Disordered" evidence="1">
    <location>
        <begin position="216"/>
        <end position="236"/>
    </location>
</feature>
<accession>A0A819MKK3</accession>
<sequence length="236" mass="27917">MEQGDLIEDIDALQLAQSEQIFTKASNRFIRKWNRKESTFIEYFQKEWLTSHRGWYEDIQQLTPSTNNDLESNNKVIKDENTFRERLPLGLKQFHDEQTVTLDIWPSSYQWVKLDKSVVSIELENEIEFYIPGGQQLSISKNEIDVMKKLKWYSFDQYKAKAFNIWHVILPMDSAKWLNGQCNCPVYFKKFMCKYIVGLAIRLNYCKPPPAAKNIPIGEKRRRDRPSKAKKALLIQ</sequence>
<name>A0A819MKK3_9BILA</name>
<dbReference type="EMBL" id="CAJOAZ010003057">
    <property type="protein sequence ID" value="CAF3981206.1"/>
    <property type="molecule type" value="Genomic_DNA"/>
</dbReference>
<evidence type="ECO:0000313" key="3">
    <source>
        <dbReference type="Proteomes" id="UP000663844"/>
    </source>
</evidence>
<evidence type="ECO:0000313" key="2">
    <source>
        <dbReference type="EMBL" id="CAF3981206.1"/>
    </source>
</evidence>
<feature type="compositionally biased region" description="Basic residues" evidence="1">
    <location>
        <begin position="220"/>
        <end position="236"/>
    </location>
</feature>
<evidence type="ECO:0008006" key="4">
    <source>
        <dbReference type="Google" id="ProtNLM"/>
    </source>
</evidence>
<proteinExistence type="predicted"/>
<evidence type="ECO:0000256" key="1">
    <source>
        <dbReference type="SAM" id="MobiDB-lite"/>
    </source>
</evidence>
<protein>
    <recommendedName>
        <fullName evidence="4">SWIM-type domain-containing protein</fullName>
    </recommendedName>
</protein>
<gene>
    <name evidence="2" type="ORF">OXD698_LOCUS28397</name>
</gene>
<dbReference type="AlphaFoldDB" id="A0A819MKK3"/>